<feature type="compositionally biased region" description="Polar residues" evidence="4">
    <location>
        <begin position="661"/>
        <end position="670"/>
    </location>
</feature>
<dbReference type="EMBL" id="JAXIOK010000011">
    <property type="protein sequence ID" value="KAK4759244.1"/>
    <property type="molecule type" value="Genomic_DNA"/>
</dbReference>
<evidence type="ECO:0000313" key="5">
    <source>
        <dbReference type="EMBL" id="KAK4759244.1"/>
    </source>
</evidence>
<evidence type="ECO:0000313" key="6">
    <source>
        <dbReference type="Proteomes" id="UP001345219"/>
    </source>
</evidence>
<dbReference type="InterPro" id="IPR013083">
    <property type="entry name" value="Znf_RING/FYVE/PHD"/>
</dbReference>
<feature type="compositionally biased region" description="Polar residues" evidence="4">
    <location>
        <begin position="630"/>
        <end position="646"/>
    </location>
</feature>
<accession>A0AAN7Q594</accession>
<dbReference type="GO" id="GO:0008270">
    <property type="term" value="F:zinc ion binding"/>
    <property type="evidence" value="ECO:0007669"/>
    <property type="project" value="UniProtKB-KW"/>
</dbReference>
<dbReference type="Gene3D" id="3.30.40.10">
    <property type="entry name" value="Zinc/RING finger domain, C3HC4 (zinc finger)"/>
    <property type="match status" value="1"/>
</dbReference>
<feature type="region of interest" description="Disordered" evidence="4">
    <location>
        <begin position="661"/>
        <end position="694"/>
    </location>
</feature>
<organism evidence="5 6">
    <name type="scientific">Trapa incisa</name>
    <dbReference type="NCBI Taxonomy" id="236973"/>
    <lineage>
        <taxon>Eukaryota</taxon>
        <taxon>Viridiplantae</taxon>
        <taxon>Streptophyta</taxon>
        <taxon>Embryophyta</taxon>
        <taxon>Tracheophyta</taxon>
        <taxon>Spermatophyta</taxon>
        <taxon>Magnoliopsida</taxon>
        <taxon>eudicotyledons</taxon>
        <taxon>Gunneridae</taxon>
        <taxon>Pentapetalae</taxon>
        <taxon>rosids</taxon>
        <taxon>malvids</taxon>
        <taxon>Myrtales</taxon>
        <taxon>Lythraceae</taxon>
        <taxon>Trapa</taxon>
    </lineage>
</organism>
<feature type="compositionally biased region" description="Acidic residues" evidence="4">
    <location>
        <begin position="685"/>
        <end position="694"/>
    </location>
</feature>
<keyword evidence="1" id="KW-0479">Metal-binding</keyword>
<dbReference type="AlphaFoldDB" id="A0AAN7Q594"/>
<dbReference type="InterPro" id="IPR011011">
    <property type="entry name" value="Znf_FYVE_PHD"/>
</dbReference>
<gene>
    <name evidence="5" type="ORF">SAY87_022375</name>
</gene>
<feature type="region of interest" description="Disordered" evidence="4">
    <location>
        <begin position="604"/>
        <end position="648"/>
    </location>
</feature>
<reference evidence="5 6" key="1">
    <citation type="journal article" date="2023" name="Hortic Res">
        <title>Pangenome of water caltrop reveals structural variations and asymmetric subgenome divergence after allopolyploidization.</title>
        <authorList>
            <person name="Zhang X."/>
            <person name="Chen Y."/>
            <person name="Wang L."/>
            <person name="Yuan Y."/>
            <person name="Fang M."/>
            <person name="Shi L."/>
            <person name="Lu R."/>
            <person name="Comes H.P."/>
            <person name="Ma Y."/>
            <person name="Chen Y."/>
            <person name="Huang G."/>
            <person name="Zhou Y."/>
            <person name="Zheng Z."/>
            <person name="Qiu Y."/>
        </authorList>
    </citation>
    <scope>NUCLEOTIDE SEQUENCE [LARGE SCALE GENOMIC DNA]</scope>
    <source>
        <tissue evidence="5">Roots</tissue>
    </source>
</reference>
<keyword evidence="3" id="KW-0862">Zinc</keyword>
<evidence type="ECO:0000256" key="2">
    <source>
        <dbReference type="ARBA" id="ARBA00022771"/>
    </source>
</evidence>
<name>A0AAN7Q594_9MYRT</name>
<keyword evidence="6" id="KW-1185">Reference proteome</keyword>
<dbReference type="PANTHER" id="PTHR47863">
    <property type="entry name" value="RING/FYVE/PHD ZINC FINGER SUPERFAMILY PROTEIN"/>
    <property type="match status" value="1"/>
</dbReference>
<dbReference type="SUPFAM" id="SSF57903">
    <property type="entry name" value="FYVE/PHD zinc finger"/>
    <property type="match status" value="1"/>
</dbReference>
<comment type="caution">
    <text evidence="5">The sequence shown here is derived from an EMBL/GenBank/DDBJ whole genome shotgun (WGS) entry which is preliminary data.</text>
</comment>
<evidence type="ECO:0000256" key="3">
    <source>
        <dbReference type="ARBA" id="ARBA00022833"/>
    </source>
</evidence>
<evidence type="ECO:0008006" key="7">
    <source>
        <dbReference type="Google" id="ProtNLM"/>
    </source>
</evidence>
<protein>
    <recommendedName>
        <fullName evidence="7">Zinc finger PHD-type domain-containing protein</fullName>
    </recommendedName>
</protein>
<evidence type="ECO:0000256" key="4">
    <source>
        <dbReference type="SAM" id="MobiDB-lite"/>
    </source>
</evidence>
<keyword evidence="2" id="KW-0863">Zinc-finger</keyword>
<dbReference type="PANTHER" id="PTHR47863:SF4">
    <property type="entry name" value="RING_FYVE_PHD ZINC FINGER SUPERFAMILY PROTEIN"/>
    <property type="match status" value="1"/>
</dbReference>
<sequence>MNHMEGKGTADTNLPWLWVIEYLASCERMNLQLLLGVVESAPILQNDLGKNLRELISLSCLEQLCENAAINETTSDHPPDVDPAPMFELSRNSEDVLGNILLEGSVSDFRLTGEQLKSQVCQFIMLKRTTLPKSALQQLKDSIVRDTHPEAASLKLSGGVTWLTDDNRVLVGNVGHSDTCGCQPDRTDNDHNIETNGKLNTAEHHCLEQQLEEDSMGRTSTPSKRNITALDAENSSQNYQENQHIGDDFPIHSPSSKKLKQSIPDANKAERSNTIVIESDSYSGRDAGDKFDFAQDQIETSAEHRVVEECAENHDPQKGISDKLRRNKDGHAVQKSTVRIDYGTSLKPMDDSSTFQFQQRETIDEDVVCLRDQQQVEELSSDSDEYLNDDINISMKEEFLASHCASIGGSLESLEQMKQNICMKCNEGGQLLVCCSNSCPLVVHKYCVDSSNCLDEDGNFLCLFCRYSNAISEYLEAKKEATSARKDLPAFLCTLFQERGGQGFCANNVDDLQQQSEECTKRKEEHQINVDTRNQVKDYQLQSGGGFGQDSDQNTNSLIQEEEEAYEEDADGAQEIEANEKNTLQSNLPNTECHLDTSDRLQSDAKEKQANGKIRHCQTGGRFDEPEGQLKSNDQGNGSNLATKTTRISDQKTCEIGYQQAASSNGNNEPLQKPSGALHVYGNDTSEDDIEDSDADDENMISKYSINFSRQTNKTFLAGSKRKSSMDIGRGKDTEGSFHLYSWEGVEKSSNFSGKNIEWKGILEFVGAAPMCCLTPQDLQNKWLSISRNWNDLKTL</sequence>
<evidence type="ECO:0000256" key="1">
    <source>
        <dbReference type="ARBA" id="ARBA00022723"/>
    </source>
</evidence>
<dbReference type="Proteomes" id="UP001345219">
    <property type="component" value="Chromosome 17"/>
</dbReference>
<proteinExistence type="predicted"/>